<gene>
    <name evidence="1" type="ORF">STIP37_8</name>
</gene>
<reference evidence="1" key="1">
    <citation type="submission" date="2018-06" db="EMBL/GenBank/DDBJ databases">
        <authorList>
            <person name="Zhirakovskaya E."/>
        </authorList>
    </citation>
    <scope>NUCLEOTIDE SEQUENCE [LARGE SCALE GENOMIC DNA]</scope>
</reference>
<evidence type="ECO:0000313" key="2">
    <source>
        <dbReference type="Proteomes" id="UP000255828"/>
    </source>
</evidence>
<keyword evidence="2" id="KW-1185">Reference proteome</keyword>
<dbReference type="EMBL" id="MH540083">
    <property type="protein sequence ID" value="AXF42069.1"/>
    <property type="molecule type" value="Genomic_DNA"/>
</dbReference>
<name>A0A345AY89_9CAUD</name>
<accession>A0A345AY89</accession>
<evidence type="ECO:0000313" key="1">
    <source>
        <dbReference type="EMBL" id="AXF42069.1"/>
    </source>
</evidence>
<organism evidence="1">
    <name type="scientific">Synechococcus T7-like phage S-TIP37</name>
    <dbReference type="NCBI Taxonomy" id="1332145"/>
    <lineage>
        <taxon>Viruses</taxon>
        <taxon>Duplodnaviria</taxon>
        <taxon>Heunggongvirae</taxon>
        <taxon>Uroviricota</taxon>
        <taxon>Caudoviricetes</taxon>
        <taxon>Autographivirales</taxon>
        <taxon>Sechaudvirinae</taxon>
        <taxon>Igirivirus</taxon>
        <taxon>Igirivirus STIP37</taxon>
    </lineage>
</organism>
<protein>
    <submittedName>
        <fullName evidence="1">Uncharacterized protein</fullName>
    </submittedName>
</protein>
<sequence length="109" mass="12913">MSGKAPYFPNNWKRFKEAPAELFETHTFEEIMEWKIAAWELPADVVCVIRATNLKTKKVKEHVYKRQHAAENKVRDYMDKQTHEFCVCTHDAIHYVHPENVDYDDSSDI</sequence>
<dbReference type="Proteomes" id="UP000255828">
    <property type="component" value="Segment"/>
</dbReference>
<proteinExistence type="predicted"/>